<evidence type="ECO:0000256" key="12">
    <source>
        <dbReference type="ARBA" id="ARBA00030897"/>
    </source>
</evidence>
<dbReference type="EMBL" id="JAQQBS010000003">
    <property type="protein sequence ID" value="KAK0170819.1"/>
    <property type="molecule type" value="Genomic_DNA"/>
</dbReference>
<dbReference type="GO" id="GO:0044614">
    <property type="term" value="C:nuclear pore cytoplasmic filaments"/>
    <property type="evidence" value="ECO:0007669"/>
    <property type="project" value="TreeGrafter"/>
</dbReference>
<comment type="similarity">
    <text evidence="2">Belongs to the GLE1 family.</text>
</comment>
<evidence type="ECO:0000313" key="16">
    <source>
        <dbReference type="Proteomes" id="UP001168990"/>
    </source>
</evidence>
<keyword evidence="6" id="KW-0811">Translocation</keyword>
<evidence type="ECO:0000256" key="9">
    <source>
        <dbReference type="ARBA" id="ARBA00024680"/>
    </source>
</evidence>
<evidence type="ECO:0000256" key="3">
    <source>
        <dbReference type="ARBA" id="ARBA00022448"/>
    </source>
</evidence>
<keyword evidence="8" id="KW-0539">Nucleus</keyword>
<evidence type="ECO:0000313" key="15">
    <source>
        <dbReference type="EMBL" id="KAK0170819.1"/>
    </source>
</evidence>
<dbReference type="InterPro" id="IPR012476">
    <property type="entry name" value="GLE1"/>
</dbReference>
<dbReference type="PANTHER" id="PTHR12960">
    <property type="entry name" value="GLE-1-RELATED"/>
    <property type="match status" value="1"/>
</dbReference>
<feature type="coiled-coil region" evidence="13">
    <location>
        <begin position="92"/>
        <end position="192"/>
    </location>
</feature>
<dbReference type="InterPro" id="IPR038506">
    <property type="entry name" value="GLE1-like_sf"/>
</dbReference>
<reference evidence="15" key="2">
    <citation type="submission" date="2023-03" db="EMBL/GenBank/DDBJ databases">
        <authorList>
            <person name="Inwood S.N."/>
            <person name="Skelly J.G."/>
            <person name="Guhlin J."/>
            <person name="Harrop T.W.R."/>
            <person name="Goldson S.G."/>
            <person name="Dearden P.K."/>
        </authorList>
    </citation>
    <scope>NUCLEOTIDE SEQUENCE</scope>
    <source>
        <strain evidence="15">Irish</strain>
        <tissue evidence="15">Whole body</tissue>
    </source>
</reference>
<gene>
    <name evidence="15" type="ORF">PV328_008617</name>
</gene>
<keyword evidence="5" id="KW-0653">Protein transport</keyword>
<evidence type="ECO:0000256" key="5">
    <source>
        <dbReference type="ARBA" id="ARBA00022927"/>
    </source>
</evidence>
<sequence>MPSFINISDNSGRNFCDVSSDFENLRISALRKASKISQSFDIVSASIIENNEYIENKLNNLNTTNKNVDKSTIIQSTSTRSGITFSIKKLLLENETQRREEVRQAIDKRKQQMEKSEKALQQEMALMREILATKREREEAAELAKLEAEEEMLAQQSEIKKRHEQQLHIQRMQERKERLEREAEECRILKEREGIFQRIRNNLRERCKDVGMLSKSSKDKNSVLQMLGPYTMKLKELSQQMEIINEKARKEELTDCDVHLADQIARQSEEILNDCAAEIARIEALYEEETARREHEMKLAAANAQIENAILQQATQQLYPIDGQTLQQLPHDLEIIQPLDGLPGTPPNEIASNTPDNGTTTTTTTTDSSSVETVIYEQDHESYQIYQAAKQFLEQCTESQAFREFKESIATKKFRFECQKAINVPVNTISVINGSHLLDKYNKLRNLLSGRSSLNVNQYSQGPLFCKNLLARNIVSQGETLVSSKSEAAFGIAAVTLALMCDFPDFAELLKAHFYKTCPYLIPHFPSRFQGQSDEEYYKELGYKYIDGVVEKQTKFLTRISGIMRLYATIIVTNRRRGVACPHPLGLQIAWRWLAATINYEVQPKFADICATLILDMLEVVGNSLWTAYPRQCPKLLNLLRQHYYPQVQNCGGVSGGPVARLEKFLNDSIINNFIPPPEGQLPPNFW</sequence>
<keyword evidence="16" id="KW-1185">Reference proteome</keyword>
<accession>A0AA39FJL9</accession>
<comment type="function">
    <text evidence="9">Required for the export of mRNAs containing poly(A) tails from the nucleus into the cytoplasm. May be involved in the terminal step of the mRNA transport through the nuclear pore complex (NPC).</text>
</comment>
<dbReference type="GO" id="GO:0000822">
    <property type="term" value="F:inositol hexakisphosphate binding"/>
    <property type="evidence" value="ECO:0007669"/>
    <property type="project" value="TreeGrafter"/>
</dbReference>
<feature type="coiled-coil region" evidence="13">
    <location>
        <begin position="234"/>
        <end position="312"/>
    </location>
</feature>
<dbReference type="GO" id="GO:0005737">
    <property type="term" value="C:cytoplasm"/>
    <property type="evidence" value="ECO:0007669"/>
    <property type="project" value="TreeGrafter"/>
</dbReference>
<name>A0AA39FJL9_9HYME</name>
<evidence type="ECO:0000256" key="13">
    <source>
        <dbReference type="SAM" id="Coils"/>
    </source>
</evidence>
<keyword evidence="7" id="KW-0906">Nuclear pore complex</keyword>
<keyword evidence="4" id="KW-0509">mRNA transport</keyword>
<dbReference type="GO" id="GO:0016973">
    <property type="term" value="P:poly(A)+ mRNA export from nucleus"/>
    <property type="evidence" value="ECO:0007669"/>
    <property type="project" value="InterPro"/>
</dbReference>
<dbReference type="GO" id="GO:0015031">
    <property type="term" value="P:protein transport"/>
    <property type="evidence" value="ECO:0007669"/>
    <property type="project" value="UniProtKB-KW"/>
</dbReference>
<comment type="subcellular location">
    <subcellularLocation>
        <location evidence="1">Nucleus</location>
        <location evidence="1">Nuclear pore complex</location>
    </subcellularLocation>
</comment>
<protein>
    <recommendedName>
        <fullName evidence="10">mRNA export factor GLE1</fullName>
    </recommendedName>
    <alternativeName>
        <fullName evidence="12">GLE1 RNA export mediator</fullName>
    </alternativeName>
    <alternativeName>
        <fullName evidence="11">Nucleoporin GLE1</fullName>
    </alternativeName>
</protein>
<evidence type="ECO:0000256" key="1">
    <source>
        <dbReference type="ARBA" id="ARBA00004567"/>
    </source>
</evidence>
<dbReference type="GO" id="GO:0005543">
    <property type="term" value="F:phospholipid binding"/>
    <property type="evidence" value="ECO:0007669"/>
    <property type="project" value="TreeGrafter"/>
</dbReference>
<evidence type="ECO:0000256" key="7">
    <source>
        <dbReference type="ARBA" id="ARBA00023132"/>
    </source>
</evidence>
<comment type="caution">
    <text evidence="15">The sequence shown here is derived from an EMBL/GenBank/DDBJ whole genome shotgun (WGS) entry which is preliminary data.</text>
</comment>
<evidence type="ECO:0000256" key="14">
    <source>
        <dbReference type="SAM" id="MobiDB-lite"/>
    </source>
</evidence>
<feature type="region of interest" description="Disordered" evidence="14">
    <location>
        <begin position="338"/>
        <end position="368"/>
    </location>
</feature>
<evidence type="ECO:0000256" key="4">
    <source>
        <dbReference type="ARBA" id="ARBA00022816"/>
    </source>
</evidence>
<evidence type="ECO:0000256" key="11">
    <source>
        <dbReference type="ARBA" id="ARBA00029983"/>
    </source>
</evidence>
<dbReference type="Pfam" id="PF07817">
    <property type="entry name" value="GLE1"/>
    <property type="match status" value="1"/>
</dbReference>
<dbReference type="Gene3D" id="1.25.40.510">
    <property type="entry name" value="GLE1-like"/>
    <property type="match status" value="1"/>
</dbReference>
<organism evidence="15 16">
    <name type="scientific">Microctonus aethiopoides</name>
    <dbReference type="NCBI Taxonomy" id="144406"/>
    <lineage>
        <taxon>Eukaryota</taxon>
        <taxon>Metazoa</taxon>
        <taxon>Ecdysozoa</taxon>
        <taxon>Arthropoda</taxon>
        <taxon>Hexapoda</taxon>
        <taxon>Insecta</taxon>
        <taxon>Pterygota</taxon>
        <taxon>Neoptera</taxon>
        <taxon>Endopterygota</taxon>
        <taxon>Hymenoptera</taxon>
        <taxon>Apocrita</taxon>
        <taxon>Ichneumonoidea</taxon>
        <taxon>Braconidae</taxon>
        <taxon>Euphorinae</taxon>
        <taxon>Microctonus</taxon>
    </lineage>
</organism>
<proteinExistence type="inferred from homology"/>
<dbReference type="GO" id="GO:0031369">
    <property type="term" value="F:translation initiation factor binding"/>
    <property type="evidence" value="ECO:0007669"/>
    <property type="project" value="TreeGrafter"/>
</dbReference>
<dbReference type="PANTHER" id="PTHR12960:SF0">
    <property type="entry name" value="MRNA EXPORT FACTOR GLE1"/>
    <property type="match status" value="1"/>
</dbReference>
<keyword evidence="13" id="KW-0175">Coiled coil</keyword>
<reference evidence="15" key="1">
    <citation type="journal article" date="2023" name="bioRxiv">
        <title>Scaffold-level genome assemblies of two parasitoid biocontrol wasps reveal the parthenogenesis mechanism and an associated novel virus.</title>
        <authorList>
            <person name="Inwood S."/>
            <person name="Skelly J."/>
            <person name="Guhlin J."/>
            <person name="Harrop T."/>
            <person name="Goldson S."/>
            <person name="Dearden P."/>
        </authorList>
    </citation>
    <scope>NUCLEOTIDE SEQUENCE</scope>
    <source>
        <strain evidence="15">Irish</strain>
        <tissue evidence="15">Whole body</tissue>
    </source>
</reference>
<dbReference type="AlphaFoldDB" id="A0AA39FJL9"/>
<evidence type="ECO:0000256" key="10">
    <source>
        <dbReference type="ARBA" id="ARBA00026227"/>
    </source>
</evidence>
<keyword evidence="3" id="KW-0813">Transport</keyword>
<evidence type="ECO:0000256" key="6">
    <source>
        <dbReference type="ARBA" id="ARBA00023010"/>
    </source>
</evidence>
<dbReference type="Proteomes" id="UP001168990">
    <property type="component" value="Unassembled WGS sequence"/>
</dbReference>
<evidence type="ECO:0000256" key="2">
    <source>
        <dbReference type="ARBA" id="ARBA00011056"/>
    </source>
</evidence>
<evidence type="ECO:0000256" key="8">
    <source>
        <dbReference type="ARBA" id="ARBA00023242"/>
    </source>
</evidence>